<feature type="non-terminal residue" evidence="1">
    <location>
        <position position="198"/>
    </location>
</feature>
<evidence type="ECO:0000313" key="2">
    <source>
        <dbReference type="Proteomes" id="UP000265520"/>
    </source>
</evidence>
<sequence>MNLVSLRWFYDLHVPPPQLEQLILKLDFLPPAKPPDHSSRIKDDKFMVLRDQLLTLVLAIEARLQVTEVVCKGLQQVLFLKQLDCTQPNNVRSRSSTKYFTVQVIHLVDIAVTVDHHSVIEEYMWSMLAQESLKELGGTGLPSLGHISVIASKPVLIFIYLEVKINFKGVGNDIIHVVLGQCLLTSMLYNEKTIGDIK</sequence>
<proteinExistence type="predicted"/>
<reference evidence="1 2" key="1">
    <citation type="journal article" date="2018" name="Front. Plant Sci.">
        <title>Red Clover (Trifolium pratense) and Zigzag Clover (T. medium) - A Picture of Genomic Similarities and Differences.</title>
        <authorList>
            <person name="Dluhosova J."/>
            <person name="Istvanek J."/>
            <person name="Nedelnik J."/>
            <person name="Repkova J."/>
        </authorList>
    </citation>
    <scope>NUCLEOTIDE SEQUENCE [LARGE SCALE GENOMIC DNA]</scope>
    <source>
        <strain evidence="2">cv. 10/8</strain>
        <tissue evidence="1">Leaf</tissue>
    </source>
</reference>
<protein>
    <submittedName>
        <fullName evidence="1">Uncharacterized protein</fullName>
    </submittedName>
</protein>
<keyword evidence="2" id="KW-1185">Reference proteome</keyword>
<evidence type="ECO:0000313" key="1">
    <source>
        <dbReference type="EMBL" id="MCH93328.1"/>
    </source>
</evidence>
<organism evidence="1 2">
    <name type="scientific">Trifolium medium</name>
    <dbReference type="NCBI Taxonomy" id="97028"/>
    <lineage>
        <taxon>Eukaryota</taxon>
        <taxon>Viridiplantae</taxon>
        <taxon>Streptophyta</taxon>
        <taxon>Embryophyta</taxon>
        <taxon>Tracheophyta</taxon>
        <taxon>Spermatophyta</taxon>
        <taxon>Magnoliopsida</taxon>
        <taxon>eudicotyledons</taxon>
        <taxon>Gunneridae</taxon>
        <taxon>Pentapetalae</taxon>
        <taxon>rosids</taxon>
        <taxon>fabids</taxon>
        <taxon>Fabales</taxon>
        <taxon>Fabaceae</taxon>
        <taxon>Papilionoideae</taxon>
        <taxon>50 kb inversion clade</taxon>
        <taxon>NPAAA clade</taxon>
        <taxon>Hologalegina</taxon>
        <taxon>IRL clade</taxon>
        <taxon>Trifolieae</taxon>
        <taxon>Trifolium</taxon>
    </lineage>
</organism>
<dbReference type="Proteomes" id="UP000265520">
    <property type="component" value="Unassembled WGS sequence"/>
</dbReference>
<accession>A0A392N2Y7</accession>
<dbReference type="EMBL" id="LXQA010024688">
    <property type="protein sequence ID" value="MCH93328.1"/>
    <property type="molecule type" value="Genomic_DNA"/>
</dbReference>
<name>A0A392N2Y7_9FABA</name>
<comment type="caution">
    <text evidence="1">The sequence shown here is derived from an EMBL/GenBank/DDBJ whole genome shotgun (WGS) entry which is preliminary data.</text>
</comment>
<dbReference type="AlphaFoldDB" id="A0A392N2Y7"/>